<proteinExistence type="predicted"/>
<reference evidence="3" key="1">
    <citation type="submission" date="2016-06" db="UniProtKB">
        <authorList>
            <consortium name="WormBaseParasite"/>
        </authorList>
    </citation>
    <scope>IDENTIFICATION</scope>
</reference>
<dbReference type="AlphaFoldDB" id="A0A183J5J0"/>
<sequence>MKRELKQKLSEPVATLIKKYGRGIMKSYAGEKYKDWFDDFEEHVKQEESLIATQMDNFLKNDSDYERVLNYEKIPSCSSIAVSEYQGLTKEFRDSVIGLQYMVEIRPPAQSMPAYYCILCNYITTSWEVHCSILRHCIAYFMKHYKSIYECVALESSNEQRFRKSLTLAKANVLQLEGYLAKLHTVILLKAESEDSFIAINSNIAERIGNI</sequence>
<reference evidence="1 2" key="2">
    <citation type="submission" date="2018-11" db="EMBL/GenBank/DDBJ databases">
        <authorList>
            <consortium name="Pathogen Informatics"/>
        </authorList>
    </citation>
    <scope>NUCLEOTIDE SEQUENCE [LARGE SCALE GENOMIC DNA]</scope>
</reference>
<protein>
    <submittedName>
        <fullName evidence="3">DUF4456 domain-containing protein</fullName>
    </submittedName>
</protein>
<gene>
    <name evidence="1" type="ORF">SBAD_LOCUS11138</name>
</gene>
<dbReference type="EMBL" id="UZAM01015134">
    <property type="protein sequence ID" value="VDP37408.1"/>
    <property type="molecule type" value="Genomic_DNA"/>
</dbReference>
<dbReference type="WBParaSite" id="SBAD_0001151801-mRNA-1">
    <property type="protein sequence ID" value="SBAD_0001151801-mRNA-1"/>
    <property type="gene ID" value="SBAD_0001151801"/>
</dbReference>
<keyword evidence="2" id="KW-1185">Reference proteome</keyword>
<organism evidence="3">
    <name type="scientific">Soboliphyme baturini</name>
    <dbReference type="NCBI Taxonomy" id="241478"/>
    <lineage>
        <taxon>Eukaryota</taxon>
        <taxon>Metazoa</taxon>
        <taxon>Ecdysozoa</taxon>
        <taxon>Nematoda</taxon>
        <taxon>Enoplea</taxon>
        <taxon>Dorylaimia</taxon>
        <taxon>Dioctophymatida</taxon>
        <taxon>Dioctophymatoidea</taxon>
        <taxon>Soboliphymatidae</taxon>
        <taxon>Soboliphyme</taxon>
    </lineage>
</organism>
<evidence type="ECO:0000313" key="3">
    <source>
        <dbReference type="WBParaSite" id="SBAD_0001151801-mRNA-1"/>
    </source>
</evidence>
<name>A0A183J5J0_9BILA</name>
<accession>A0A183J5J0</accession>
<evidence type="ECO:0000313" key="1">
    <source>
        <dbReference type="EMBL" id="VDP37408.1"/>
    </source>
</evidence>
<evidence type="ECO:0000313" key="2">
    <source>
        <dbReference type="Proteomes" id="UP000270296"/>
    </source>
</evidence>
<dbReference type="Proteomes" id="UP000270296">
    <property type="component" value="Unassembled WGS sequence"/>
</dbReference>